<keyword evidence="13" id="KW-1185">Reference proteome</keyword>
<evidence type="ECO:0000256" key="1">
    <source>
        <dbReference type="ARBA" id="ARBA00000852"/>
    </source>
</evidence>
<dbReference type="InterPro" id="IPR029063">
    <property type="entry name" value="SAM-dependent_MTases_sf"/>
</dbReference>
<evidence type="ECO:0000313" key="13">
    <source>
        <dbReference type="Proteomes" id="UP000323708"/>
    </source>
</evidence>
<dbReference type="Pfam" id="PF08241">
    <property type="entry name" value="Methyltransf_11"/>
    <property type="match status" value="1"/>
</dbReference>
<protein>
    <recommendedName>
        <fullName evidence="3 9">Malonyl-[acyl-carrier protein] O-methyltransferase</fullName>
        <shortName evidence="9">Malonyl-ACP O-methyltransferase</shortName>
        <ecNumber evidence="3 9">2.1.1.197</ecNumber>
    </recommendedName>
    <alternativeName>
        <fullName evidence="9">Biotin synthesis protein BioC</fullName>
    </alternativeName>
</protein>
<dbReference type="RefSeq" id="WP_188109706.1">
    <property type="nucleotide sequence ID" value="NZ_VTUX01000005.1"/>
</dbReference>
<dbReference type="UniPathway" id="UPA00078"/>
<dbReference type="InterPro" id="IPR013216">
    <property type="entry name" value="Methyltransf_11"/>
</dbReference>
<comment type="function">
    <text evidence="8 9">Converts the free carboxyl group of a malonyl-thioester to its methyl ester by transfer of a methyl group from S-adenosyl-L-methionine (SAM). It allows to synthesize pimeloyl-ACP via the fatty acid synthetic pathway.</text>
</comment>
<sequence>MSQPRQQLVLLHGWGSNRDVWRPLVTLLRPWADLTLLDIPGLAPGVESADPGLDSVLDEILRLAPEQAVYLGWSLGGQLAMALAARAPERVLAVVTLCSSPRFLAAADWVGMADAEMRGFRETAAINPGRALRRFDSLQVAGAETPRQLLRTLQGTRSALPGEEIVPGLDWLQGLDLRTQYSQMEQPQLHLLSELDRLLPAALAQALDTLLAATPLAETAVLPRCAHPAPLQAADEISSLLCAFLQKHNLLRAVGQHRQSLAKKDVAQSFSKAATAYDSVAQLQRDVGAALMSRLDGLAVDAETVLDLGSGTGYFQPLLGQRFPEAAYLGLDLAEGMVRYARGQHGEAGQWLVGDAEMLPLAAASVDLVFSSLALQWCQRPELLFAEFARVLRPGGYCVFTSLGPETLRELRAAWAAADQYQHVNSFLPVDELQQSCAGVPQLRLSLSVQQYQMRYGRVRDLLHELKTLGAHNVNSQRSSGLTGRRALQDMMQAYEDWRTQDGMLPASYEVIFGVVERT</sequence>
<dbReference type="Pfam" id="PF00561">
    <property type="entry name" value="Abhydrolase_1"/>
    <property type="match status" value="1"/>
</dbReference>
<evidence type="ECO:0000256" key="4">
    <source>
        <dbReference type="ARBA" id="ARBA00022603"/>
    </source>
</evidence>
<evidence type="ECO:0000256" key="6">
    <source>
        <dbReference type="ARBA" id="ARBA00022691"/>
    </source>
</evidence>
<dbReference type="EMBL" id="VTUX01000005">
    <property type="protein sequence ID" value="KAA1190653.1"/>
    <property type="molecule type" value="Genomic_DNA"/>
</dbReference>
<dbReference type="GO" id="GO:0010340">
    <property type="term" value="F:carboxyl-O-methyltransferase activity"/>
    <property type="evidence" value="ECO:0007669"/>
    <property type="project" value="UniProtKB-UniRule"/>
</dbReference>
<organism evidence="12 13">
    <name type="scientific">Pseudohalioglobus sediminis</name>
    <dbReference type="NCBI Taxonomy" id="2606449"/>
    <lineage>
        <taxon>Bacteria</taxon>
        <taxon>Pseudomonadati</taxon>
        <taxon>Pseudomonadota</taxon>
        <taxon>Gammaproteobacteria</taxon>
        <taxon>Cellvibrionales</taxon>
        <taxon>Halieaceae</taxon>
        <taxon>Pseudohalioglobus</taxon>
    </lineage>
</organism>
<evidence type="ECO:0000256" key="7">
    <source>
        <dbReference type="ARBA" id="ARBA00022756"/>
    </source>
</evidence>
<dbReference type="InterPro" id="IPR029058">
    <property type="entry name" value="AB_hydrolase_fold"/>
</dbReference>
<dbReference type="SUPFAM" id="SSF53335">
    <property type="entry name" value="S-adenosyl-L-methionine-dependent methyltransferases"/>
    <property type="match status" value="1"/>
</dbReference>
<dbReference type="GO" id="GO:0008757">
    <property type="term" value="F:S-adenosylmethionine-dependent methyltransferase activity"/>
    <property type="evidence" value="ECO:0007669"/>
    <property type="project" value="InterPro"/>
</dbReference>
<dbReference type="AlphaFoldDB" id="A0A5B0WUP2"/>
<evidence type="ECO:0000313" key="12">
    <source>
        <dbReference type="EMBL" id="KAA1190653.1"/>
    </source>
</evidence>
<keyword evidence="6 9" id="KW-0949">S-adenosyl-L-methionine</keyword>
<dbReference type="InterPro" id="IPR050602">
    <property type="entry name" value="Malonyl-ACP_OMT"/>
</dbReference>
<dbReference type="GO" id="GO:0009102">
    <property type="term" value="P:biotin biosynthetic process"/>
    <property type="evidence" value="ECO:0007669"/>
    <property type="project" value="UniProtKB-UniRule"/>
</dbReference>
<dbReference type="InterPro" id="IPR000073">
    <property type="entry name" value="AB_hydrolase_1"/>
</dbReference>
<dbReference type="HAMAP" id="MF_00835">
    <property type="entry name" value="BioC"/>
    <property type="match status" value="1"/>
</dbReference>
<dbReference type="PANTHER" id="PTHR13090:SF1">
    <property type="entry name" value="ARGININE-HYDROXYLASE NDUFAF5, MITOCHONDRIAL"/>
    <property type="match status" value="1"/>
</dbReference>
<evidence type="ECO:0000256" key="5">
    <source>
        <dbReference type="ARBA" id="ARBA00022679"/>
    </source>
</evidence>
<dbReference type="PANTHER" id="PTHR13090">
    <property type="entry name" value="ARGININE-HYDROXYLASE NDUFAF5, MITOCHONDRIAL"/>
    <property type="match status" value="1"/>
</dbReference>
<feature type="domain" description="AB hydrolase-1" evidence="10">
    <location>
        <begin position="8"/>
        <end position="150"/>
    </location>
</feature>
<proteinExistence type="inferred from homology"/>
<accession>A0A5B0WUP2</accession>
<evidence type="ECO:0000256" key="2">
    <source>
        <dbReference type="ARBA" id="ARBA00004746"/>
    </source>
</evidence>
<name>A0A5B0WUP2_9GAMM</name>
<comment type="similarity">
    <text evidence="9">Belongs to the methyltransferase superfamily.</text>
</comment>
<keyword evidence="7 9" id="KW-0093">Biotin biosynthesis</keyword>
<reference evidence="12 13" key="1">
    <citation type="submission" date="2019-09" db="EMBL/GenBank/DDBJ databases">
        <authorList>
            <person name="Chen X.-Y."/>
        </authorList>
    </citation>
    <scope>NUCLEOTIDE SEQUENCE [LARGE SCALE GENOMIC DNA]</scope>
    <source>
        <strain evidence="12 13">NY5</strain>
    </source>
</reference>
<comment type="pathway">
    <text evidence="2 9">Cofactor biosynthesis; biotin biosynthesis.</text>
</comment>
<dbReference type="GO" id="GO:0032259">
    <property type="term" value="P:methylation"/>
    <property type="evidence" value="ECO:0007669"/>
    <property type="project" value="UniProtKB-KW"/>
</dbReference>
<dbReference type="Gene3D" id="3.40.50.150">
    <property type="entry name" value="Vaccinia Virus protein VP39"/>
    <property type="match status" value="1"/>
</dbReference>
<keyword evidence="5 9" id="KW-0808">Transferase</keyword>
<feature type="domain" description="Methyltransferase type 11" evidence="11">
    <location>
        <begin position="306"/>
        <end position="400"/>
    </location>
</feature>
<dbReference type="SUPFAM" id="SSF53474">
    <property type="entry name" value="alpha/beta-Hydrolases"/>
    <property type="match status" value="1"/>
</dbReference>
<gene>
    <name evidence="9 12" type="primary">bioC</name>
    <name evidence="12" type="ORF">F0M18_12655</name>
</gene>
<dbReference type="Proteomes" id="UP000323708">
    <property type="component" value="Unassembled WGS sequence"/>
</dbReference>
<evidence type="ECO:0000256" key="8">
    <source>
        <dbReference type="ARBA" id="ARBA00025006"/>
    </source>
</evidence>
<evidence type="ECO:0000256" key="9">
    <source>
        <dbReference type="HAMAP-Rule" id="MF_00835"/>
    </source>
</evidence>
<dbReference type="NCBIfam" id="TIGR02072">
    <property type="entry name" value="BioC"/>
    <property type="match status" value="1"/>
</dbReference>
<evidence type="ECO:0000256" key="3">
    <source>
        <dbReference type="ARBA" id="ARBA00012327"/>
    </source>
</evidence>
<dbReference type="Gene3D" id="3.40.50.1820">
    <property type="entry name" value="alpha/beta hydrolase"/>
    <property type="match status" value="1"/>
</dbReference>
<evidence type="ECO:0000259" key="10">
    <source>
        <dbReference type="Pfam" id="PF00561"/>
    </source>
</evidence>
<dbReference type="InterPro" id="IPR011814">
    <property type="entry name" value="BioC"/>
</dbReference>
<keyword evidence="4 9" id="KW-0489">Methyltransferase</keyword>
<evidence type="ECO:0000259" key="11">
    <source>
        <dbReference type="Pfam" id="PF08241"/>
    </source>
</evidence>
<comment type="caution">
    <text evidence="12">The sequence shown here is derived from an EMBL/GenBank/DDBJ whole genome shotgun (WGS) entry which is preliminary data.</text>
</comment>
<comment type="catalytic activity">
    <reaction evidence="1 9">
        <text>malonyl-[ACP] + S-adenosyl-L-methionine = malonyl-[ACP] methyl ester + S-adenosyl-L-homocysteine</text>
        <dbReference type="Rhea" id="RHEA:17105"/>
        <dbReference type="Rhea" id="RHEA-COMP:9623"/>
        <dbReference type="Rhea" id="RHEA-COMP:9954"/>
        <dbReference type="ChEBI" id="CHEBI:57856"/>
        <dbReference type="ChEBI" id="CHEBI:59789"/>
        <dbReference type="ChEBI" id="CHEBI:78449"/>
        <dbReference type="ChEBI" id="CHEBI:78845"/>
        <dbReference type="EC" id="2.1.1.197"/>
    </reaction>
</comment>
<dbReference type="EC" id="2.1.1.197" evidence="3 9"/>
<dbReference type="CDD" id="cd02440">
    <property type="entry name" value="AdoMet_MTases"/>
    <property type="match status" value="1"/>
</dbReference>
<dbReference type="GO" id="GO:0102130">
    <property type="term" value="F:malonyl-CoA methyltransferase activity"/>
    <property type="evidence" value="ECO:0007669"/>
    <property type="project" value="UniProtKB-EC"/>
</dbReference>